<evidence type="ECO:0000256" key="1">
    <source>
        <dbReference type="SAM" id="MobiDB-lite"/>
    </source>
</evidence>
<dbReference type="Pfam" id="PF09481">
    <property type="entry name" value="CRISPR_Cse1"/>
    <property type="match status" value="1"/>
</dbReference>
<comment type="caution">
    <text evidence="2">The sequence shown here is derived from an EMBL/GenBank/DDBJ whole genome shotgun (WGS) entry which is preliminary data.</text>
</comment>
<evidence type="ECO:0000313" key="2">
    <source>
        <dbReference type="EMBL" id="KAA8828176.1"/>
    </source>
</evidence>
<feature type="region of interest" description="Disordered" evidence="1">
    <location>
        <begin position="88"/>
        <end position="110"/>
    </location>
</feature>
<name>A0A5M9ZKN1_9BIFI</name>
<protein>
    <submittedName>
        <fullName evidence="2">Type I-E CRISPR-associated protein Cse1/CasA</fullName>
    </submittedName>
</protein>
<sequence>MTETFNLIDEPWLSVRTPDGRAMVGLRGLFADAGRIIRLEGDEPIQRFALHRLVMAVNAIAIHDGITPVEYLERHYDRFDLIDPEHPFLQSPSLEPQDRTSGLGKLLEPTAPGKHRAFLSRRGRHSVGSGSNVKSLGTPAGYTIGLAEAARHVVETHAARGGGVSTATRANGRDDPLSGGNERKRSPGGPLLRADSILVEGVTFADTLRLNPVGDIPDGDRPSWETDETDPYDHTDVLEGGAQPAGPVSMLTWRAARIRLYVAGGRVHDALVTAGDWLKPECSTRVDPMLLTRTRPDGTVGVARPGALWRAWADPALRRTPNMAGPWPEDVTVTLLHPVTDGNIAIVNDLTADAVRIPVGADPDGVWTADLAGRAETARRAMFGGFMAAMRAAGCDDKKTILKKAGDRASARAVAAIDRAARTIPATPDPDDAIRDACAMACARVLDEWDMGLPRAARLAGFTWDGTLAAILAAWGFDDKEKR</sequence>
<gene>
    <name evidence="2" type="primary">casA</name>
    <name evidence="2" type="ORF">EMO91_06975</name>
</gene>
<accession>A0A5M9ZKN1</accession>
<dbReference type="NCBIfam" id="TIGR02547">
    <property type="entry name" value="casA_cse1"/>
    <property type="match status" value="1"/>
</dbReference>
<dbReference type="InterPro" id="IPR013381">
    <property type="entry name" value="CRISPR-assoc_prot_Cse1"/>
</dbReference>
<dbReference type="RefSeq" id="WP_150379343.1">
    <property type="nucleotide sequence ID" value="NZ_RZUH01000004.1"/>
</dbReference>
<feature type="compositionally biased region" description="Basic and acidic residues" evidence="1">
    <location>
        <begin position="171"/>
        <end position="185"/>
    </location>
</feature>
<evidence type="ECO:0000313" key="3">
    <source>
        <dbReference type="Proteomes" id="UP000410049"/>
    </source>
</evidence>
<organism evidence="2 3">
    <name type="scientific">Bifidobacterium myosotis</name>
    <dbReference type="NCBI Taxonomy" id="1630166"/>
    <lineage>
        <taxon>Bacteria</taxon>
        <taxon>Bacillati</taxon>
        <taxon>Actinomycetota</taxon>
        <taxon>Actinomycetes</taxon>
        <taxon>Bifidobacteriales</taxon>
        <taxon>Bifidobacteriaceae</taxon>
        <taxon>Bifidobacterium</taxon>
    </lineage>
</organism>
<dbReference type="Proteomes" id="UP000410049">
    <property type="component" value="Unassembled WGS sequence"/>
</dbReference>
<proteinExistence type="predicted"/>
<feature type="region of interest" description="Disordered" evidence="1">
    <location>
        <begin position="158"/>
        <end position="192"/>
    </location>
</feature>
<dbReference type="EMBL" id="RZUH01000004">
    <property type="protein sequence ID" value="KAA8828176.1"/>
    <property type="molecule type" value="Genomic_DNA"/>
</dbReference>
<feature type="region of interest" description="Disordered" evidence="1">
    <location>
        <begin position="209"/>
        <end position="244"/>
    </location>
</feature>
<dbReference type="AlphaFoldDB" id="A0A5M9ZKN1"/>
<reference evidence="2 3" key="1">
    <citation type="journal article" date="2019" name="Syst. Appl. Microbiol.">
        <title>Characterization of Bifidobacterium species in feaces of the Egyptian fruit bat: Description of B. vespertilionis sp. nov. and B. rousetti sp. nov.</title>
        <authorList>
            <person name="Modesto M."/>
            <person name="Satti M."/>
            <person name="Watanabe K."/>
            <person name="Puglisi E."/>
            <person name="Morelli L."/>
            <person name="Huang C.-H."/>
            <person name="Liou J.-S."/>
            <person name="Miyashita M."/>
            <person name="Tamura T."/>
            <person name="Saito S."/>
            <person name="Mori K."/>
            <person name="Huang L."/>
            <person name="Sciavilla P."/>
            <person name="Sandri C."/>
            <person name="Spiezio C."/>
            <person name="Vitali F."/>
            <person name="Cavalieri D."/>
            <person name="Perpetuini G."/>
            <person name="Tofalo R."/>
            <person name="Bonetti A."/>
            <person name="Arita M."/>
            <person name="Mattarelli P."/>
        </authorList>
    </citation>
    <scope>NUCLEOTIDE SEQUENCE [LARGE SCALE GENOMIC DNA]</scope>
    <source>
        <strain evidence="2 3">RST17</strain>
    </source>
</reference>